<feature type="domain" description="DDE-1" evidence="2">
    <location>
        <begin position="21"/>
        <end position="180"/>
    </location>
</feature>
<accession>A0A0V1HIZ4</accession>
<dbReference type="OrthoDB" id="6379580at2759"/>
<proteinExistence type="predicted"/>
<evidence type="ECO:0000259" key="2">
    <source>
        <dbReference type="Pfam" id="PF03184"/>
    </source>
</evidence>
<comment type="caution">
    <text evidence="3">The sequence shown here is derived from an EMBL/GenBank/DDBJ whole genome shotgun (WGS) entry which is preliminary data.</text>
</comment>
<evidence type="ECO:0000313" key="4">
    <source>
        <dbReference type="Proteomes" id="UP000055024"/>
    </source>
</evidence>
<dbReference type="STRING" id="268475.A0A0V1HIZ4"/>
<dbReference type="GO" id="GO:0005634">
    <property type="term" value="C:nucleus"/>
    <property type="evidence" value="ECO:0007669"/>
    <property type="project" value="TreeGrafter"/>
</dbReference>
<sequence length="594" mass="67495">MLSRTFIAKNQHHISGFKTRKDKITLLCCCNVAGHIIKPGLIYKAAKPRAIKHCDEKSLHVHWMHNKKAWTTRNLFLYWFHRCFITETKRYLSALDLEFKVLLILDNATGHPQNLQFASEDVDVAFLSPNTSSLIQLLSQWVIRTFKAYYTRSFMARLVAAMDEDSHLEVIDYWKNSALQIFCALLRKSDAEAVNSCWRNLWPDCVKTKSTFLAADEEPHAVNMTVALAHLVDGSGFKDLQELEVIELIESHTSKLTDELLVEITGSTDEESDADEDSATDETEELTLEGVAEIPHTLKQRDVEIAADPYQRIVDEIKKRKKQLSIAIDSGRRGGEAELITNHVAVALGYRSIFGLEDQWRSTVVRRRNVASHWCAVLVGDRSCCDLLRWLLIARCNKQLKRLSGVCFVDQSGQMSSSKRIGGRKVNPDGDVPDTNNKAETDPPTEARSSSQKFLDTVLFICSSSRFHSTVLVANVVISSASGRHHMSFRWCFQRFKTAKENFTLISPQQTKMDILAVKSLIHKGWHESAADGRLVYGRSGPVIPETWLFQTCLEVQNVRFHASTVQYNVRIMPNCLSCLYCLCAVNYKSWFER</sequence>
<reference evidence="3 4" key="1">
    <citation type="submission" date="2015-01" db="EMBL/GenBank/DDBJ databases">
        <title>Evolution of Trichinella species and genotypes.</title>
        <authorList>
            <person name="Korhonen P.K."/>
            <person name="Edoardo P."/>
            <person name="Giuseppe L.R."/>
            <person name="Gasser R.B."/>
        </authorList>
    </citation>
    <scope>NUCLEOTIDE SEQUENCE [LARGE SCALE GENOMIC DNA]</scope>
    <source>
        <strain evidence="3">ISS1029</strain>
    </source>
</reference>
<dbReference type="EMBL" id="JYDP01000057">
    <property type="protein sequence ID" value="KRZ10707.1"/>
    <property type="molecule type" value="Genomic_DNA"/>
</dbReference>
<dbReference type="InterPro" id="IPR050863">
    <property type="entry name" value="CenT-Element_Derived"/>
</dbReference>
<organism evidence="3 4">
    <name type="scientific">Trichinella zimbabwensis</name>
    <dbReference type="NCBI Taxonomy" id="268475"/>
    <lineage>
        <taxon>Eukaryota</taxon>
        <taxon>Metazoa</taxon>
        <taxon>Ecdysozoa</taxon>
        <taxon>Nematoda</taxon>
        <taxon>Enoplea</taxon>
        <taxon>Dorylaimia</taxon>
        <taxon>Trichinellida</taxon>
        <taxon>Trichinellidae</taxon>
        <taxon>Trichinella</taxon>
    </lineage>
</organism>
<dbReference type="AlphaFoldDB" id="A0A0V1HIZ4"/>
<name>A0A0V1HIZ4_9BILA</name>
<dbReference type="Proteomes" id="UP000055024">
    <property type="component" value="Unassembled WGS sequence"/>
</dbReference>
<feature type="region of interest" description="Disordered" evidence="1">
    <location>
        <begin position="416"/>
        <end position="449"/>
    </location>
</feature>
<gene>
    <name evidence="3" type="primary">TIGD1</name>
    <name evidence="3" type="ORF">T11_12768</name>
</gene>
<protein>
    <submittedName>
        <fullName evidence="3">Tigger transposable element-derived protein 1</fullName>
    </submittedName>
</protein>
<dbReference type="Pfam" id="PF03184">
    <property type="entry name" value="DDE_1"/>
    <property type="match status" value="1"/>
</dbReference>
<dbReference type="GO" id="GO:0003677">
    <property type="term" value="F:DNA binding"/>
    <property type="evidence" value="ECO:0007669"/>
    <property type="project" value="TreeGrafter"/>
</dbReference>
<dbReference type="PANTHER" id="PTHR19303">
    <property type="entry name" value="TRANSPOSON"/>
    <property type="match status" value="1"/>
</dbReference>
<dbReference type="PANTHER" id="PTHR19303:SF73">
    <property type="entry name" value="PROTEIN PDC2"/>
    <property type="match status" value="1"/>
</dbReference>
<dbReference type="InterPro" id="IPR004875">
    <property type="entry name" value="DDE_SF_endonuclease_dom"/>
</dbReference>
<evidence type="ECO:0000313" key="3">
    <source>
        <dbReference type="EMBL" id="KRZ10707.1"/>
    </source>
</evidence>
<evidence type="ECO:0000256" key="1">
    <source>
        <dbReference type="SAM" id="MobiDB-lite"/>
    </source>
</evidence>
<keyword evidence="4" id="KW-1185">Reference proteome</keyword>